<dbReference type="Proteomes" id="UP000623608">
    <property type="component" value="Unassembled WGS sequence"/>
</dbReference>
<dbReference type="EMBL" id="BOMY01000054">
    <property type="protein sequence ID" value="GIF25825.1"/>
    <property type="molecule type" value="Genomic_DNA"/>
</dbReference>
<name>A0A919NVA3_9ACTN</name>
<comment type="caution">
    <text evidence="1">The sequence shown here is derived from an EMBL/GenBank/DDBJ whole genome shotgun (WGS) entry which is preliminary data.</text>
</comment>
<proteinExistence type="predicted"/>
<sequence>MTDPNAGDTRRRPVFNAGVRLHPVDLAGWHSLKLVPMGETGETASVWERGAAWVRVSLAELPSDREALGQLQTTLEHVMRPDLPPAVEHGLDVGDISRAVVDDAGVGGAVWFVRGNSCVAVNRANDAPADTFAVAKAIDLFLVVPPFRRSQLIEHLGAGPAIVVESLARLAGRRLHVTAPAGRFVTEADAVLYYPPVDDSRMDATLPIPVAVTIGDY</sequence>
<dbReference type="RefSeq" id="WP_203813642.1">
    <property type="nucleotide sequence ID" value="NZ_BOMY01000054.1"/>
</dbReference>
<evidence type="ECO:0000313" key="2">
    <source>
        <dbReference type="Proteomes" id="UP000623608"/>
    </source>
</evidence>
<accession>A0A919NVA3</accession>
<reference evidence="1" key="1">
    <citation type="submission" date="2021-01" db="EMBL/GenBank/DDBJ databases">
        <title>Whole genome shotgun sequence of Actinoplanes tereljensis NBRC 105297.</title>
        <authorList>
            <person name="Komaki H."/>
            <person name="Tamura T."/>
        </authorList>
    </citation>
    <scope>NUCLEOTIDE SEQUENCE</scope>
    <source>
        <strain evidence="1">NBRC 105297</strain>
    </source>
</reference>
<keyword evidence="2" id="KW-1185">Reference proteome</keyword>
<protein>
    <submittedName>
        <fullName evidence="1">Uncharacterized protein</fullName>
    </submittedName>
</protein>
<gene>
    <name evidence="1" type="ORF">Ate02nite_85550</name>
</gene>
<evidence type="ECO:0000313" key="1">
    <source>
        <dbReference type="EMBL" id="GIF25825.1"/>
    </source>
</evidence>
<organism evidence="1 2">
    <name type="scientific">Paractinoplanes tereljensis</name>
    <dbReference type="NCBI Taxonomy" id="571912"/>
    <lineage>
        <taxon>Bacteria</taxon>
        <taxon>Bacillati</taxon>
        <taxon>Actinomycetota</taxon>
        <taxon>Actinomycetes</taxon>
        <taxon>Micromonosporales</taxon>
        <taxon>Micromonosporaceae</taxon>
        <taxon>Paractinoplanes</taxon>
    </lineage>
</organism>
<dbReference type="AlphaFoldDB" id="A0A919NVA3"/>